<dbReference type="EMBL" id="JACJJW010000008">
    <property type="protein sequence ID" value="MBM6758030.1"/>
    <property type="molecule type" value="Genomic_DNA"/>
</dbReference>
<dbReference type="CDD" id="cd14791">
    <property type="entry name" value="GH36"/>
    <property type="match status" value="1"/>
</dbReference>
<dbReference type="Gene3D" id="2.70.98.60">
    <property type="entry name" value="alpha-galactosidase from lactobacil brevis"/>
    <property type="match status" value="1"/>
</dbReference>
<comment type="similarity">
    <text evidence="5">Belongs to the glycosyl hydrolase.</text>
</comment>
<gene>
    <name evidence="9" type="ORF">H6A31_04890</name>
</gene>
<dbReference type="Pfam" id="PF16875">
    <property type="entry name" value="Glyco_hydro_36N"/>
    <property type="match status" value="1"/>
</dbReference>
<keyword evidence="3 5" id="KW-0378">Hydrolase</keyword>
<dbReference type="InterPro" id="IPR013785">
    <property type="entry name" value="Aldolase_TIM"/>
</dbReference>
<feature type="signal peptide" evidence="6">
    <location>
        <begin position="1"/>
        <end position="21"/>
    </location>
</feature>
<dbReference type="InterPro" id="IPR000111">
    <property type="entry name" value="Glyco_hydro_27/36_CS"/>
</dbReference>
<comment type="caution">
    <text evidence="9">The sequence shown here is derived from an EMBL/GenBank/DDBJ whole genome shotgun (WGS) entry which is preliminary data.</text>
</comment>
<dbReference type="InterPro" id="IPR038417">
    <property type="entry name" value="Alpga-gal_N_sf"/>
</dbReference>
<evidence type="ECO:0000256" key="3">
    <source>
        <dbReference type="ARBA" id="ARBA00022801"/>
    </source>
</evidence>
<dbReference type="InterPro" id="IPR002252">
    <property type="entry name" value="Glyco_hydro_36"/>
</dbReference>
<proteinExistence type="inferred from homology"/>
<feature type="domain" description="Glycosyl hydrolase family 36 N-terminal" evidence="8">
    <location>
        <begin position="51"/>
        <end position="281"/>
    </location>
</feature>
<dbReference type="Proteomes" id="UP000703295">
    <property type="component" value="Unassembled WGS sequence"/>
</dbReference>
<dbReference type="InterPro" id="IPR017853">
    <property type="entry name" value="GH"/>
</dbReference>
<reference evidence="9 10" key="1">
    <citation type="journal article" date="2021" name="Sci. Rep.">
        <title>The distribution of antibiotic resistance genes in chicken gut microbiota commensals.</title>
        <authorList>
            <person name="Juricova H."/>
            <person name="Matiasovicova J."/>
            <person name="Kubasova T."/>
            <person name="Cejkova D."/>
            <person name="Rychlik I."/>
        </authorList>
    </citation>
    <scope>NUCLEOTIDE SEQUENCE [LARGE SCALE GENOMIC DNA]</scope>
    <source>
        <strain evidence="9 10">An801</strain>
    </source>
</reference>
<feature type="domain" description="Glycosyl hydrolase family 36 C-terminal" evidence="7">
    <location>
        <begin position="648"/>
        <end position="735"/>
    </location>
</feature>
<dbReference type="SUPFAM" id="SSF51445">
    <property type="entry name" value="(Trans)glycosidases"/>
    <property type="match status" value="1"/>
</dbReference>
<dbReference type="PIRSF" id="PIRSF005536">
    <property type="entry name" value="Agal"/>
    <property type="match status" value="1"/>
</dbReference>
<dbReference type="InterPro" id="IPR031705">
    <property type="entry name" value="Glyco_hydro_36_C"/>
</dbReference>
<feature type="chain" id="PRO_5045837938" description="Alpha-galactosidase" evidence="6">
    <location>
        <begin position="22"/>
        <end position="739"/>
    </location>
</feature>
<dbReference type="PANTHER" id="PTHR43053:SF3">
    <property type="entry name" value="ALPHA-GALACTOSIDASE C-RELATED"/>
    <property type="match status" value="1"/>
</dbReference>
<dbReference type="Gene3D" id="3.20.20.70">
    <property type="entry name" value="Aldolase class I"/>
    <property type="match status" value="1"/>
</dbReference>
<dbReference type="RefSeq" id="WP_204475191.1">
    <property type="nucleotide sequence ID" value="NZ_JACJJW010000008.1"/>
</dbReference>
<sequence length="739" mass="84286">MLLEKRLITLNLLLGCLTATAQTNATSDTQINVTTDHTEMVFSVIPSGKVVYNYYGEKFTHITPFLSRQYHEQPSNGATSICEIYPAYGGICAINPALKLTHADGVQTTELVYDSYKQQILDNNRTQTTITLKDPLYAISMDVVYTAYRKENVITQHSTITNHENGRIDVEQIASAYLPIYADNYYLTHFHSNHMAEMQLIEDKLTSGIKDIENKRGLQTTFTANPAFMLSLEHPLQEETGDVYAGALAWSGNYKITFEIDEYSRLNVVSGINDFASTYYLEKNESLTTPEMVWTYSNAGSGEASRNLHNWIRQYNMAHGNQLRDIVLNSWEGAYMDFDEKTLTDMMDDAASIGVETFVLDDGWFGNKYPRNTDHQGLGDWQTNRQKLPHGIDYLARYAVNKGLKFGIWIEPEMVNPKSKLAEQHPEWIVKSGKRDLIEMRQQLLLDLSNPEVQDFVVKTFDEVVALSDKISYIKWDANRYVANFGSEYLPKDKQSHFWIKYIKGLYSVYDRIRAKHPDIVIQLCSSGGGRLDMGALKYHDEFWTSDNTCAMDRIFIQYSTNLFYPSIATAAHVSATRNHQTGLIIPLKFRFDVAMMGRLGMELQPKQMSSEEKQFAATAIQTYKEIRPTIQLGDLYRLKNPYEGYGWASQMHVAKDKKQAVLFAFSLKFHTRTHFFQTRLKGLDSNKRYKITELNKQGNGTFHTDGAIYPGDYLMNAGISLSISNPYDSAVILLTEVE</sequence>
<evidence type="ECO:0000259" key="7">
    <source>
        <dbReference type="Pfam" id="PF16874"/>
    </source>
</evidence>
<dbReference type="PANTHER" id="PTHR43053">
    <property type="entry name" value="GLYCOSIDASE FAMILY 31"/>
    <property type="match status" value="1"/>
</dbReference>
<comment type="catalytic activity">
    <reaction evidence="1 5">
        <text>Hydrolysis of terminal, non-reducing alpha-D-galactose residues in alpha-D-galactosides, including galactose oligosaccharides, galactomannans and galactolipids.</text>
        <dbReference type="EC" id="3.2.1.22"/>
    </reaction>
</comment>
<keyword evidence="10" id="KW-1185">Reference proteome</keyword>
<dbReference type="InterPro" id="IPR050985">
    <property type="entry name" value="Alpha-glycosidase_related"/>
</dbReference>
<keyword evidence="4 5" id="KW-0326">Glycosidase</keyword>
<accession>A0ABS2ETP3</accession>
<evidence type="ECO:0000256" key="2">
    <source>
        <dbReference type="ARBA" id="ARBA00012755"/>
    </source>
</evidence>
<evidence type="ECO:0000256" key="5">
    <source>
        <dbReference type="PIRNR" id="PIRNR005536"/>
    </source>
</evidence>
<dbReference type="Gene3D" id="2.60.40.1180">
    <property type="entry name" value="Golgi alpha-mannosidase II"/>
    <property type="match status" value="1"/>
</dbReference>
<evidence type="ECO:0000259" key="8">
    <source>
        <dbReference type="Pfam" id="PF16875"/>
    </source>
</evidence>
<evidence type="ECO:0000256" key="4">
    <source>
        <dbReference type="ARBA" id="ARBA00023295"/>
    </source>
</evidence>
<dbReference type="Pfam" id="PF16874">
    <property type="entry name" value="Glyco_hydro_36C"/>
    <property type="match status" value="1"/>
</dbReference>
<dbReference type="EC" id="3.2.1.22" evidence="2 5"/>
<dbReference type="Pfam" id="PF02065">
    <property type="entry name" value="Melibiase"/>
    <property type="match status" value="1"/>
</dbReference>
<organism evidence="9 10">
    <name type="scientific">Bacteroides mediterraneensis</name>
    <dbReference type="NCBI Taxonomy" id="1841856"/>
    <lineage>
        <taxon>Bacteria</taxon>
        <taxon>Pseudomonadati</taxon>
        <taxon>Bacteroidota</taxon>
        <taxon>Bacteroidia</taxon>
        <taxon>Bacteroidales</taxon>
        <taxon>Bacteroidaceae</taxon>
        <taxon>Bacteroides</taxon>
    </lineage>
</organism>
<evidence type="ECO:0000256" key="1">
    <source>
        <dbReference type="ARBA" id="ARBA00001255"/>
    </source>
</evidence>
<dbReference type="InterPro" id="IPR031704">
    <property type="entry name" value="Glyco_hydro_36_N"/>
</dbReference>
<name>A0ABS2ETP3_9BACE</name>
<dbReference type="PROSITE" id="PS00512">
    <property type="entry name" value="ALPHA_GALACTOSIDASE"/>
    <property type="match status" value="1"/>
</dbReference>
<protein>
    <recommendedName>
        <fullName evidence="2 5">Alpha-galactosidase</fullName>
        <ecNumber evidence="2 5">3.2.1.22</ecNumber>
    </recommendedName>
</protein>
<dbReference type="InterPro" id="IPR013780">
    <property type="entry name" value="Glyco_hydro_b"/>
</dbReference>
<evidence type="ECO:0000313" key="10">
    <source>
        <dbReference type="Proteomes" id="UP000703295"/>
    </source>
</evidence>
<keyword evidence="6" id="KW-0732">Signal</keyword>
<evidence type="ECO:0000313" key="9">
    <source>
        <dbReference type="EMBL" id="MBM6758030.1"/>
    </source>
</evidence>
<evidence type="ECO:0000256" key="6">
    <source>
        <dbReference type="SAM" id="SignalP"/>
    </source>
</evidence>
<dbReference type="PRINTS" id="PR00743">
    <property type="entry name" value="GLHYDRLASE36"/>
</dbReference>